<dbReference type="Proteomes" id="UP000246005">
    <property type="component" value="Unassembled WGS sequence"/>
</dbReference>
<evidence type="ECO:0000256" key="1">
    <source>
        <dbReference type="SAM" id="Phobius"/>
    </source>
</evidence>
<dbReference type="AlphaFoldDB" id="A0A316I7Z2"/>
<dbReference type="EMBL" id="QGHB01000002">
    <property type="protein sequence ID" value="PWK89527.1"/>
    <property type="molecule type" value="Genomic_DNA"/>
</dbReference>
<keyword evidence="1" id="KW-0472">Membrane</keyword>
<protein>
    <submittedName>
        <fullName evidence="2">Uncharacterized protein</fullName>
    </submittedName>
</protein>
<evidence type="ECO:0000313" key="2">
    <source>
        <dbReference type="EMBL" id="PWK89527.1"/>
    </source>
</evidence>
<name>A0A316I7Z2_9PSEU</name>
<organism evidence="2 3">
    <name type="scientific">Lentzea atacamensis</name>
    <dbReference type="NCBI Taxonomy" id="531938"/>
    <lineage>
        <taxon>Bacteria</taxon>
        <taxon>Bacillati</taxon>
        <taxon>Actinomycetota</taxon>
        <taxon>Actinomycetes</taxon>
        <taxon>Pseudonocardiales</taxon>
        <taxon>Pseudonocardiaceae</taxon>
        <taxon>Lentzea</taxon>
    </lineage>
</organism>
<reference evidence="2 3" key="1">
    <citation type="submission" date="2018-05" db="EMBL/GenBank/DDBJ databases">
        <title>Genomic Encyclopedia of Type Strains, Phase IV (KMG-IV): sequencing the most valuable type-strain genomes for metagenomic binning, comparative biology and taxonomic classification.</title>
        <authorList>
            <person name="Goeker M."/>
        </authorList>
    </citation>
    <scope>NUCLEOTIDE SEQUENCE [LARGE SCALE GENOMIC DNA]</scope>
    <source>
        <strain evidence="2 3">DSM 45480</strain>
    </source>
</reference>
<keyword evidence="1" id="KW-0812">Transmembrane</keyword>
<keyword evidence="1" id="KW-1133">Transmembrane helix</keyword>
<comment type="caution">
    <text evidence="2">The sequence shown here is derived from an EMBL/GenBank/DDBJ whole genome shotgun (WGS) entry which is preliminary data.</text>
</comment>
<accession>A0A316I7Z2</accession>
<gene>
    <name evidence="2" type="ORF">C8D88_102801</name>
</gene>
<evidence type="ECO:0000313" key="3">
    <source>
        <dbReference type="Proteomes" id="UP000246005"/>
    </source>
</evidence>
<feature type="transmembrane region" description="Helical" evidence="1">
    <location>
        <begin position="45"/>
        <end position="65"/>
    </location>
</feature>
<proteinExistence type="predicted"/>
<sequence>MLTVLLVTLMGTVSVVMTFALGVSSLSRAHDAAPGSTRQLTRKTFACIWFTVCGALVVSGLYLYVT</sequence>